<gene>
    <name evidence="2" type="ORF">ACFFP0_05265</name>
</gene>
<organism evidence="2 3">
    <name type="scientific">Rhizobium puerariae</name>
    <dbReference type="NCBI Taxonomy" id="1585791"/>
    <lineage>
        <taxon>Bacteria</taxon>
        <taxon>Pseudomonadati</taxon>
        <taxon>Pseudomonadota</taxon>
        <taxon>Alphaproteobacteria</taxon>
        <taxon>Hyphomicrobiales</taxon>
        <taxon>Rhizobiaceae</taxon>
        <taxon>Rhizobium/Agrobacterium group</taxon>
        <taxon>Rhizobium</taxon>
    </lineage>
</organism>
<dbReference type="Proteomes" id="UP001589692">
    <property type="component" value="Unassembled WGS sequence"/>
</dbReference>
<feature type="region of interest" description="Disordered" evidence="1">
    <location>
        <begin position="24"/>
        <end position="43"/>
    </location>
</feature>
<keyword evidence="3" id="KW-1185">Reference proteome</keyword>
<name>A0ABV6ACF9_9HYPH</name>
<dbReference type="RefSeq" id="WP_377257324.1">
    <property type="nucleotide sequence ID" value="NZ_JBHMAA010000007.1"/>
</dbReference>
<reference evidence="2 3" key="1">
    <citation type="submission" date="2024-09" db="EMBL/GenBank/DDBJ databases">
        <authorList>
            <person name="Sun Q."/>
            <person name="Mori K."/>
        </authorList>
    </citation>
    <scope>NUCLEOTIDE SEQUENCE [LARGE SCALE GENOMIC DNA]</scope>
    <source>
        <strain evidence="2 3">TBRC 4938</strain>
    </source>
</reference>
<sequence length="43" mass="4577">MDALGTHILKMAERYSIEPAAGRVASTRAARSPTLDHIGSLPD</sequence>
<protein>
    <submittedName>
        <fullName evidence="2">Uncharacterized protein</fullName>
    </submittedName>
</protein>
<proteinExistence type="predicted"/>
<accession>A0ABV6ACF9</accession>
<comment type="caution">
    <text evidence="2">The sequence shown here is derived from an EMBL/GenBank/DDBJ whole genome shotgun (WGS) entry which is preliminary data.</text>
</comment>
<evidence type="ECO:0000313" key="2">
    <source>
        <dbReference type="EMBL" id="MFB9948246.1"/>
    </source>
</evidence>
<evidence type="ECO:0000256" key="1">
    <source>
        <dbReference type="SAM" id="MobiDB-lite"/>
    </source>
</evidence>
<evidence type="ECO:0000313" key="3">
    <source>
        <dbReference type="Proteomes" id="UP001589692"/>
    </source>
</evidence>
<dbReference type="EMBL" id="JBHMAA010000007">
    <property type="protein sequence ID" value="MFB9948246.1"/>
    <property type="molecule type" value="Genomic_DNA"/>
</dbReference>